<protein>
    <submittedName>
        <fullName evidence="3">Uncharacterized protein</fullName>
    </submittedName>
</protein>
<evidence type="ECO:0000313" key="3">
    <source>
        <dbReference type="EMBL" id="QDV83017.1"/>
    </source>
</evidence>
<feature type="compositionally biased region" description="Gly residues" evidence="1">
    <location>
        <begin position="356"/>
        <end position="377"/>
    </location>
</feature>
<feature type="region of interest" description="Disordered" evidence="1">
    <location>
        <begin position="351"/>
        <end position="452"/>
    </location>
</feature>
<name>A0ABX5XM13_9BACT</name>
<dbReference type="EMBL" id="CP036432">
    <property type="protein sequence ID" value="QDV83017.1"/>
    <property type="molecule type" value="Genomic_DNA"/>
</dbReference>
<gene>
    <name evidence="3" type="ORF">TBK1r_19500</name>
</gene>
<accession>A0ABX5XM13</accession>
<proteinExistence type="predicted"/>
<sequence length="546" mass="60904">MSESVLLTDDEPVDPDDELLVAYLDDELDDAERKAVEKRLVAETEFQRRLQTLQSGWEWLDELPSESTNEKLVESTIELLVADIIPEKKSEAGWVSQHWRHLVFVALLVAGFAAGAIGVSIANRIALRNDLAELAIAEDHEAYKLGDNFSFFYQLAYNPRWQNMIETMEQVGQREMAPASVVASIPLQDRDAALQSLPTETREKLVVRWEAYRGYSEETKQELRRIAREVRNAKDSEKLLRTMKAASVWIESVGEELRDDLQSTDEAVRQNAIDLAIDITMNDLARDSGKLISEETSDRIYLWLQWLLTQRMEQIPGLAAGIERGKAMLKEQGRDEQWAEYFMLRAMVDDRDWRGRGPGFSGFSGGLRMGPGGGGPRGPNNGPPGNGPPNNGPPGNGPPGNGPPGNGPPGNGPPGNGPPAPADEDDPDVDEQRDPGRRPPPPRIPPVTDREYQDLKTLLDDQAREDLSALTSLSTELAGEVVAVSDTLRTWTLEALRRNSPAFQADESTPLDRYRSREEPDVLDLLPPEEIMKAIYYRPDRRGGRR</sequence>
<feature type="compositionally biased region" description="Pro residues" evidence="1">
    <location>
        <begin position="381"/>
        <end position="421"/>
    </location>
</feature>
<dbReference type="Proteomes" id="UP000318081">
    <property type="component" value="Chromosome"/>
</dbReference>
<evidence type="ECO:0000313" key="4">
    <source>
        <dbReference type="Proteomes" id="UP000318081"/>
    </source>
</evidence>
<evidence type="ECO:0000256" key="1">
    <source>
        <dbReference type="SAM" id="MobiDB-lite"/>
    </source>
</evidence>
<keyword evidence="2" id="KW-0812">Transmembrane</keyword>
<dbReference type="RefSeq" id="WP_145209271.1">
    <property type="nucleotide sequence ID" value="NZ_CP036432.1"/>
</dbReference>
<reference evidence="3 4" key="1">
    <citation type="submission" date="2019-02" db="EMBL/GenBank/DDBJ databases">
        <title>Deep-cultivation of Planctomycetes and their phenomic and genomic characterization uncovers novel biology.</title>
        <authorList>
            <person name="Wiegand S."/>
            <person name="Jogler M."/>
            <person name="Boedeker C."/>
            <person name="Pinto D."/>
            <person name="Vollmers J."/>
            <person name="Rivas-Marin E."/>
            <person name="Kohn T."/>
            <person name="Peeters S.H."/>
            <person name="Heuer A."/>
            <person name="Rast P."/>
            <person name="Oberbeckmann S."/>
            <person name="Bunk B."/>
            <person name="Jeske O."/>
            <person name="Meyerdierks A."/>
            <person name="Storesund J.E."/>
            <person name="Kallscheuer N."/>
            <person name="Luecker S."/>
            <person name="Lage O.M."/>
            <person name="Pohl T."/>
            <person name="Merkel B.J."/>
            <person name="Hornburger P."/>
            <person name="Mueller R.-W."/>
            <person name="Bruemmer F."/>
            <person name="Labrenz M."/>
            <person name="Spormann A.M."/>
            <person name="Op den Camp H."/>
            <person name="Overmann J."/>
            <person name="Amann R."/>
            <person name="Jetten M.S.M."/>
            <person name="Mascher T."/>
            <person name="Medema M.H."/>
            <person name="Devos D.P."/>
            <person name="Kaster A.-K."/>
            <person name="Ovreas L."/>
            <person name="Rohde M."/>
            <person name="Galperin M.Y."/>
            <person name="Jogler C."/>
        </authorList>
    </citation>
    <scope>NUCLEOTIDE SEQUENCE [LARGE SCALE GENOMIC DNA]</scope>
    <source>
        <strain evidence="3 4">TBK1r</strain>
    </source>
</reference>
<feature type="transmembrane region" description="Helical" evidence="2">
    <location>
        <begin position="102"/>
        <end position="122"/>
    </location>
</feature>
<keyword evidence="2" id="KW-1133">Transmembrane helix</keyword>
<evidence type="ECO:0000256" key="2">
    <source>
        <dbReference type="SAM" id="Phobius"/>
    </source>
</evidence>
<keyword evidence="2" id="KW-0472">Membrane</keyword>
<keyword evidence="4" id="KW-1185">Reference proteome</keyword>
<organism evidence="3 4">
    <name type="scientific">Stieleria magnilauensis</name>
    <dbReference type="NCBI Taxonomy" id="2527963"/>
    <lineage>
        <taxon>Bacteria</taxon>
        <taxon>Pseudomonadati</taxon>
        <taxon>Planctomycetota</taxon>
        <taxon>Planctomycetia</taxon>
        <taxon>Pirellulales</taxon>
        <taxon>Pirellulaceae</taxon>
        <taxon>Stieleria</taxon>
    </lineage>
</organism>